<evidence type="ECO:0000256" key="1">
    <source>
        <dbReference type="SAM" id="MobiDB-lite"/>
    </source>
</evidence>
<dbReference type="AlphaFoldDB" id="A0A4Y2Q8A2"/>
<sequence length="83" mass="9656">MSGINVEEYLTADDDLMIFAEVTEEDILSDITDEMKNDDKEDDDDDIDPSQSLLTSQEPLRWVQSLQAFFQVFHPQMMIIFVH</sequence>
<comment type="caution">
    <text evidence="2">The sequence shown here is derived from an EMBL/GenBank/DDBJ whole genome shotgun (WGS) entry which is preliminary data.</text>
</comment>
<name>A0A4Y2Q8A2_ARAVE</name>
<proteinExistence type="predicted"/>
<reference evidence="2 3" key="1">
    <citation type="journal article" date="2019" name="Sci. Rep.">
        <title>Orb-weaving spider Araneus ventricosus genome elucidates the spidroin gene catalogue.</title>
        <authorList>
            <person name="Kono N."/>
            <person name="Nakamura H."/>
            <person name="Ohtoshi R."/>
            <person name="Moran D.A.P."/>
            <person name="Shinohara A."/>
            <person name="Yoshida Y."/>
            <person name="Fujiwara M."/>
            <person name="Mori M."/>
            <person name="Tomita M."/>
            <person name="Arakawa K."/>
        </authorList>
    </citation>
    <scope>NUCLEOTIDE SEQUENCE [LARGE SCALE GENOMIC DNA]</scope>
</reference>
<dbReference type="EMBL" id="BGPR01013148">
    <property type="protein sequence ID" value="GBN59462.1"/>
    <property type="molecule type" value="Genomic_DNA"/>
</dbReference>
<keyword evidence="3" id="KW-1185">Reference proteome</keyword>
<evidence type="ECO:0000313" key="2">
    <source>
        <dbReference type="EMBL" id="GBN59462.1"/>
    </source>
</evidence>
<dbReference type="Proteomes" id="UP000499080">
    <property type="component" value="Unassembled WGS sequence"/>
</dbReference>
<protein>
    <submittedName>
        <fullName evidence="2">Uncharacterized protein</fullName>
    </submittedName>
</protein>
<feature type="region of interest" description="Disordered" evidence="1">
    <location>
        <begin position="31"/>
        <end position="53"/>
    </location>
</feature>
<accession>A0A4Y2Q8A2</accession>
<organism evidence="2 3">
    <name type="scientific">Araneus ventricosus</name>
    <name type="common">Orbweaver spider</name>
    <name type="synonym">Epeira ventricosa</name>
    <dbReference type="NCBI Taxonomy" id="182803"/>
    <lineage>
        <taxon>Eukaryota</taxon>
        <taxon>Metazoa</taxon>
        <taxon>Ecdysozoa</taxon>
        <taxon>Arthropoda</taxon>
        <taxon>Chelicerata</taxon>
        <taxon>Arachnida</taxon>
        <taxon>Araneae</taxon>
        <taxon>Araneomorphae</taxon>
        <taxon>Entelegynae</taxon>
        <taxon>Araneoidea</taxon>
        <taxon>Araneidae</taxon>
        <taxon>Araneus</taxon>
    </lineage>
</organism>
<evidence type="ECO:0000313" key="3">
    <source>
        <dbReference type="Proteomes" id="UP000499080"/>
    </source>
</evidence>
<gene>
    <name evidence="2" type="ORF">AVEN_110929_1</name>
</gene>